<evidence type="ECO:0000259" key="1">
    <source>
        <dbReference type="PROSITE" id="PS51186"/>
    </source>
</evidence>
<reference evidence="2 3" key="1">
    <citation type="journal article" date="2019" name="Gigascience">
        <title>Whole-genome sequence of the oriental lung fluke Paragonimus westermani.</title>
        <authorList>
            <person name="Oey H."/>
            <person name="Zakrzewski M."/>
            <person name="Narain K."/>
            <person name="Devi K.R."/>
            <person name="Agatsuma T."/>
            <person name="Nawaratna S."/>
            <person name="Gobert G.N."/>
            <person name="Jones M.K."/>
            <person name="Ragan M.A."/>
            <person name="McManus D.P."/>
            <person name="Krause L."/>
        </authorList>
    </citation>
    <scope>NUCLEOTIDE SEQUENCE [LARGE SCALE GENOMIC DNA]</scope>
    <source>
        <strain evidence="2 3">IND2009</strain>
    </source>
</reference>
<organism evidence="2 3">
    <name type="scientific">Paragonimus westermani</name>
    <dbReference type="NCBI Taxonomy" id="34504"/>
    <lineage>
        <taxon>Eukaryota</taxon>
        <taxon>Metazoa</taxon>
        <taxon>Spiralia</taxon>
        <taxon>Lophotrochozoa</taxon>
        <taxon>Platyhelminthes</taxon>
        <taxon>Trematoda</taxon>
        <taxon>Digenea</taxon>
        <taxon>Plagiorchiida</taxon>
        <taxon>Troglotremata</taxon>
        <taxon>Troglotrematidae</taxon>
        <taxon>Paragonimus</taxon>
    </lineage>
</organism>
<dbReference type="EMBL" id="QNGE01000678">
    <property type="protein sequence ID" value="KAA3679642.1"/>
    <property type="molecule type" value="Genomic_DNA"/>
</dbReference>
<dbReference type="AlphaFoldDB" id="A0A5J4NWG9"/>
<dbReference type="Pfam" id="PF13508">
    <property type="entry name" value="Acetyltransf_7"/>
    <property type="match status" value="1"/>
</dbReference>
<dbReference type="SUPFAM" id="SSF55729">
    <property type="entry name" value="Acyl-CoA N-acyltransferases (Nat)"/>
    <property type="match status" value="1"/>
</dbReference>
<proteinExistence type="predicted"/>
<evidence type="ECO:0000313" key="2">
    <source>
        <dbReference type="EMBL" id="KAA3679642.1"/>
    </source>
</evidence>
<dbReference type="Proteomes" id="UP000324629">
    <property type="component" value="Unassembled WGS sequence"/>
</dbReference>
<dbReference type="InterPro" id="IPR016181">
    <property type="entry name" value="Acyl_CoA_acyltransferase"/>
</dbReference>
<dbReference type="PROSITE" id="PS51186">
    <property type="entry name" value="GNAT"/>
    <property type="match status" value="1"/>
</dbReference>
<keyword evidence="3" id="KW-1185">Reference proteome</keyword>
<dbReference type="InterPro" id="IPR000182">
    <property type="entry name" value="GNAT_dom"/>
</dbReference>
<protein>
    <recommendedName>
        <fullName evidence="1">N-acetyltransferase domain-containing protein</fullName>
    </recommendedName>
</protein>
<dbReference type="Gene3D" id="3.40.630.30">
    <property type="match status" value="1"/>
</dbReference>
<comment type="caution">
    <text evidence="2">The sequence shown here is derived from an EMBL/GenBank/DDBJ whole genome shotgun (WGS) entry which is preliminary data.</text>
</comment>
<gene>
    <name evidence="2" type="ORF">DEA37_0003535</name>
</gene>
<evidence type="ECO:0000313" key="3">
    <source>
        <dbReference type="Proteomes" id="UP000324629"/>
    </source>
</evidence>
<accession>A0A5J4NWG9</accession>
<name>A0A5J4NWG9_9TREM</name>
<dbReference type="CDD" id="cd04301">
    <property type="entry name" value="NAT_SF"/>
    <property type="match status" value="1"/>
</dbReference>
<dbReference type="GO" id="GO:0016747">
    <property type="term" value="F:acyltransferase activity, transferring groups other than amino-acyl groups"/>
    <property type="evidence" value="ECO:0007669"/>
    <property type="project" value="InterPro"/>
</dbReference>
<feature type="domain" description="N-acetyltransferase" evidence="1">
    <location>
        <begin position="2"/>
        <end position="179"/>
    </location>
</feature>
<sequence length="385" mass="43685">MFFVRDIHSTDLPQVYEFTVKLLKHHIGLGEVSHLRPVDLANLFHEGILQGFLLVQSENVEVHRLSNGKVEDGEEQAVGYMIFHTDISLQRGCRGVFLDQFYIEPDYRLNHLGSMMMKALCERVLNSNGHYIKLLYQEGLGVEKFYSKLGFINQTKNDPGLHVYEVYGPSKFQTFMELESSFKLGNSSYPDSQYDMPHILVLPFSQIPPEGNLGAMSWCPVSQLMNVPLENISPLGAKFVIVTENLPRTVHSPLHSATNDTRVKPLGPRFCLFLEQCSVCSWLGPMVNFSGFIGDTSILSPEILFSRVHAWSRASPSIRGAVWEVPSNLFSFTIDDKPTEMTPFQRTLNHLNIMDDTRREGWNIDILDLSGMRKLVDTNEDPFPA</sequence>